<dbReference type="EMBL" id="BMAT01001435">
    <property type="protein sequence ID" value="GFR85444.1"/>
    <property type="molecule type" value="Genomic_DNA"/>
</dbReference>
<evidence type="ECO:0000313" key="1">
    <source>
        <dbReference type="EMBL" id="GFR85444.1"/>
    </source>
</evidence>
<organism evidence="1 2">
    <name type="scientific">Elysia marginata</name>
    <dbReference type="NCBI Taxonomy" id="1093978"/>
    <lineage>
        <taxon>Eukaryota</taxon>
        <taxon>Metazoa</taxon>
        <taxon>Spiralia</taxon>
        <taxon>Lophotrochozoa</taxon>
        <taxon>Mollusca</taxon>
        <taxon>Gastropoda</taxon>
        <taxon>Heterobranchia</taxon>
        <taxon>Euthyneura</taxon>
        <taxon>Panpulmonata</taxon>
        <taxon>Sacoglossa</taxon>
        <taxon>Placobranchoidea</taxon>
        <taxon>Plakobranchidae</taxon>
        <taxon>Elysia</taxon>
    </lineage>
</organism>
<reference evidence="1 2" key="1">
    <citation type="journal article" date="2021" name="Elife">
        <title>Chloroplast acquisition without the gene transfer in kleptoplastic sea slugs, Plakobranchus ocellatus.</title>
        <authorList>
            <person name="Maeda T."/>
            <person name="Takahashi S."/>
            <person name="Yoshida T."/>
            <person name="Shimamura S."/>
            <person name="Takaki Y."/>
            <person name="Nagai Y."/>
            <person name="Toyoda A."/>
            <person name="Suzuki Y."/>
            <person name="Arimoto A."/>
            <person name="Ishii H."/>
            <person name="Satoh N."/>
            <person name="Nishiyama T."/>
            <person name="Hasebe M."/>
            <person name="Maruyama T."/>
            <person name="Minagawa J."/>
            <person name="Obokata J."/>
            <person name="Shigenobu S."/>
        </authorList>
    </citation>
    <scope>NUCLEOTIDE SEQUENCE [LARGE SCALE GENOMIC DNA]</scope>
</reference>
<dbReference type="AlphaFoldDB" id="A0AAV4GIY6"/>
<dbReference type="Proteomes" id="UP000762676">
    <property type="component" value="Unassembled WGS sequence"/>
</dbReference>
<accession>A0AAV4GIY6</accession>
<sequence length="115" mass="13460">MCIRKGHSFWPSRKPINYCKKLSHALAFRKRSHQVHMETSEPIRCGQTFCEWRLCMTMDFESLTVRKFFTLLADVTTHAMPHGAFHDGPLCGSNTRVTEAIDLVKNWSSPRRRRH</sequence>
<keyword evidence="2" id="KW-1185">Reference proteome</keyword>
<evidence type="ECO:0000313" key="2">
    <source>
        <dbReference type="Proteomes" id="UP000762676"/>
    </source>
</evidence>
<comment type="caution">
    <text evidence="1">The sequence shown here is derived from an EMBL/GenBank/DDBJ whole genome shotgun (WGS) entry which is preliminary data.</text>
</comment>
<gene>
    <name evidence="1" type="ORF">ElyMa_000696600</name>
</gene>
<protein>
    <submittedName>
        <fullName evidence="1">Uncharacterized protein</fullName>
    </submittedName>
</protein>
<proteinExistence type="predicted"/>
<name>A0AAV4GIY6_9GAST</name>